<keyword evidence="4" id="KW-0808">Transferase</keyword>
<evidence type="ECO:0000256" key="3">
    <source>
        <dbReference type="ARBA" id="ARBA00022650"/>
    </source>
</evidence>
<dbReference type="EMBL" id="CAEZWH010000001">
    <property type="protein sequence ID" value="CAB4642458.1"/>
    <property type="molecule type" value="Genomic_DNA"/>
</dbReference>
<evidence type="ECO:0000313" key="9">
    <source>
        <dbReference type="EMBL" id="CAB4642458.1"/>
    </source>
</evidence>
<dbReference type="InterPro" id="IPR036393">
    <property type="entry name" value="AceGlu_kinase-like_sf"/>
</dbReference>
<gene>
    <name evidence="9" type="ORF">UFOPK2195_00003</name>
    <name evidence="10" type="ORF">UFOPK4000_00172</name>
</gene>
<keyword evidence="5" id="KW-0547">Nucleotide-binding</keyword>
<dbReference type="SMART" id="SM00359">
    <property type="entry name" value="PUA"/>
    <property type="match status" value="1"/>
</dbReference>
<evidence type="ECO:0000259" key="8">
    <source>
        <dbReference type="SMART" id="SM00359"/>
    </source>
</evidence>
<evidence type="ECO:0000256" key="2">
    <source>
        <dbReference type="ARBA" id="ARBA00022605"/>
    </source>
</evidence>
<reference evidence="9" key="1">
    <citation type="submission" date="2020-05" db="EMBL/GenBank/DDBJ databases">
        <authorList>
            <person name="Chiriac C."/>
            <person name="Salcher M."/>
            <person name="Ghai R."/>
            <person name="Kavagutti S V."/>
        </authorList>
    </citation>
    <scope>NUCLEOTIDE SEQUENCE</scope>
</reference>
<dbReference type="InterPro" id="IPR036974">
    <property type="entry name" value="PUA_sf"/>
</dbReference>
<dbReference type="PROSITE" id="PS00902">
    <property type="entry name" value="GLUTAMATE_5_KINASE"/>
    <property type="match status" value="1"/>
</dbReference>
<dbReference type="GO" id="GO:0005829">
    <property type="term" value="C:cytosol"/>
    <property type="evidence" value="ECO:0007669"/>
    <property type="project" value="TreeGrafter"/>
</dbReference>
<dbReference type="GO" id="GO:0008652">
    <property type="term" value="P:amino acid biosynthetic process"/>
    <property type="evidence" value="ECO:0007669"/>
    <property type="project" value="UniProtKB-KW"/>
</dbReference>
<dbReference type="InterPro" id="IPR011529">
    <property type="entry name" value="Glu_5kinase"/>
</dbReference>
<dbReference type="InterPro" id="IPR001048">
    <property type="entry name" value="Asp/Glu/Uridylate_kinase"/>
</dbReference>
<dbReference type="Pfam" id="PF01472">
    <property type="entry name" value="PUA"/>
    <property type="match status" value="1"/>
</dbReference>
<dbReference type="InterPro" id="IPR001057">
    <property type="entry name" value="Glu/AcGlu_kinase"/>
</dbReference>
<name>A0A6J6K0X7_9ZZZZ</name>
<dbReference type="FunFam" id="3.40.1160.10:FF:000018">
    <property type="entry name" value="Glutamate 5-kinase"/>
    <property type="match status" value="1"/>
</dbReference>
<dbReference type="EMBL" id="CAFBOT010000015">
    <property type="protein sequence ID" value="CAB4982229.1"/>
    <property type="molecule type" value="Genomic_DNA"/>
</dbReference>
<dbReference type="InterPro" id="IPR005715">
    <property type="entry name" value="Glu_5kinase/COase_Synthase"/>
</dbReference>
<dbReference type="SUPFAM" id="SSF53633">
    <property type="entry name" value="Carbamate kinase-like"/>
    <property type="match status" value="1"/>
</dbReference>
<dbReference type="PANTHER" id="PTHR43654">
    <property type="entry name" value="GLUTAMATE 5-KINASE"/>
    <property type="match status" value="1"/>
</dbReference>
<evidence type="ECO:0000256" key="4">
    <source>
        <dbReference type="ARBA" id="ARBA00022679"/>
    </source>
</evidence>
<dbReference type="NCBIfam" id="TIGR01027">
    <property type="entry name" value="proB"/>
    <property type="match status" value="1"/>
</dbReference>
<dbReference type="AlphaFoldDB" id="A0A6J6K0X7"/>
<dbReference type="InterPro" id="IPR015947">
    <property type="entry name" value="PUA-like_sf"/>
</dbReference>
<dbReference type="PRINTS" id="PR00474">
    <property type="entry name" value="GLU5KINASE"/>
</dbReference>
<dbReference type="GO" id="GO:0003723">
    <property type="term" value="F:RNA binding"/>
    <property type="evidence" value="ECO:0007669"/>
    <property type="project" value="InterPro"/>
</dbReference>
<dbReference type="CDD" id="cd21157">
    <property type="entry name" value="PUA_G5K"/>
    <property type="match status" value="1"/>
</dbReference>
<dbReference type="GO" id="GO:0005524">
    <property type="term" value="F:ATP binding"/>
    <property type="evidence" value="ECO:0007669"/>
    <property type="project" value="UniProtKB-KW"/>
</dbReference>
<dbReference type="Pfam" id="PF00696">
    <property type="entry name" value="AA_kinase"/>
    <property type="match status" value="1"/>
</dbReference>
<keyword evidence="7" id="KW-0067">ATP-binding</keyword>
<keyword evidence="2" id="KW-0028">Amino-acid biosynthesis</keyword>
<dbReference type="PROSITE" id="PS50890">
    <property type="entry name" value="PUA"/>
    <property type="match status" value="1"/>
</dbReference>
<dbReference type="InterPro" id="IPR041739">
    <property type="entry name" value="G5K_ProB"/>
</dbReference>
<dbReference type="CDD" id="cd04242">
    <property type="entry name" value="AAK_G5K_ProB"/>
    <property type="match status" value="1"/>
</dbReference>
<dbReference type="Gene3D" id="2.30.130.10">
    <property type="entry name" value="PUA domain"/>
    <property type="match status" value="1"/>
</dbReference>
<dbReference type="PANTHER" id="PTHR43654:SF1">
    <property type="entry name" value="ISOPENTENYL PHOSPHATE KINASE"/>
    <property type="match status" value="1"/>
</dbReference>
<dbReference type="HAMAP" id="MF_00456">
    <property type="entry name" value="ProB"/>
    <property type="match status" value="1"/>
</dbReference>
<dbReference type="Gene3D" id="3.40.1160.10">
    <property type="entry name" value="Acetylglutamate kinase-like"/>
    <property type="match status" value="2"/>
</dbReference>
<dbReference type="SUPFAM" id="SSF88697">
    <property type="entry name" value="PUA domain-like"/>
    <property type="match status" value="1"/>
</dbReference>
<keyword evidence="1" id="KW-0963">Cytoplasm</keyword>
<keyword evidence="6" id="KW-0418">Kinase</keyword>
<feature type="domain" description="PUA" evidence="8">
    <location>
        <begin position="274"/>
        <end position="357"/>
    </location>
</feature>
<organism evidence="9">
    <name type="scientific">freshwater metagenome</name>
    <dbReference type="NCBI Taxonomy" id="449393"/>
    <lineage>
        <taxon>unclassified sequences</taxon>
        <taxon>metagenomes</taxon>
        <taxon>ecological metagenomes</taxon>
    </lineage>
</organism>
<dbReference type="InterPro" id="IPR002478">
    <property type="entry name" value="PUA"/>
</dbReference>
<protein>
    <submittedName>
        <fullName evidence="9">Unannotated protein</fullName>
    </submittedName>
</protein>
<accession>A0A6J6K0X7</accession>
<sequence>MRIVVKIGTSSVTDERGSIKTDAIATLCEQVAKLRADKHEVVVVTSGAVAGGVAALGMKQRPTDTLTLQALAAVGQSLLMNEYNKHLSKHQLIGAQVLLVPNDFIDRTQYLHARSTLIRLIELGCVPIINENDAIASDEIRFGDNDRIAALVSHNIGADVLVLLTDIAGLYTADPATDANAAFVEEVAADDELLTVHAGSAGSARGSGGMASKLSAARIASWSGVRTVIASATRADVLEQAIAAIPGAGTQFLPHNRNLSARKLWIAFAAQHSGSVVVDDGARTALIERNTSLLHAGIVEVHGDFVAGDTVEIKDMRDVVFARGMVSVDAVQASAAAGRHSSELPDGVVTELVHRDDLVILLNTK</sequence>
<dbReference type="PIRSF" id="PIRSF000729">
    <property type="entry name" value="GK"/>
    <property type="match status" value="1"/>
</dbReference>
<evidence type="ECO:0000256" key="7">
    <source>
        <dbReference type="ARBA" id="ARBA00022840"/>
    </source>
</evidence>
<dbReference type="GO" id="GO:0004349">
    <property type="term" value="F:glutamate 5-kinase activity"/>
    <property type="evidence" value="ECO:0007669"/>
    <property type="project" value="InterPro"/>
</dbReference>
<evidence type="ECO:0000313" key="10">
    <source>
        <dbReference type="EMBL" id="CAB4982229.1"/>
    </source>
</evidence>
<proteinExistence type="inferred from homology"/>
<evidence type="ECO:0000256" key="5">
    <source>
        <dbReference type="ARBA" id="ARBA00022741"/>
    </source>
</evidence>
<evidence type="ECO:0000256" key="1">
    <source>
        <dbReference type="ARBA" id="ARBA00022490"/>
    </source>
</evidence>
<dbReference type="InterPro" id="IPR019797">
    <property type="entry name" value="Glutamate_5-kinase_CS"/>
</dbReference>
<keyword evidence="3" id="KW-0641">Proline biosynthesis</keyword>
<evidence type="ECO:0000256" key="6">
    <source>
        <dbReference type="ARBA" id="ARBA00022777"/>
    </source>
</evidence>